<evidence type="ECO:0000256" key="1">
    <source>
        <dbReference type="ARBA" id="ARBA00022628"/>
    </source>
</evidence>
<gene>
    <name evidence="4" type="ORF">SAMN05661012_06030</name>
    <name evidence="5" type="ORF">SR876_33505</name>
</gene>
<evidence type="ECO:0000313" key="6">
    <source>
        <dbReference type="Proteomes" id="UP000183788"/>
    </source>
</evidence>
<reference evidence="5 7" key="2">
    <citation type="submission" date="2023-11" db="EMBL/GenBank/DDBJ databases">
        <title>MicrobeMod: A computational toolkit for identifying prokaryotic methylation and restriction-modification with nanopore sequencing.</title>
        <authorList>
            <person name="Crits-Christoph A."/>
            <person name="Kang S.C."/>
            <person name="Lee H."/>
            <person name="Ostrov N."/>
        </authorList>
    </citation>
    <scope>NUCLEOTIDE SEQUENCE [LARGE SCALE GENOMIC DNA]</scope>
    <source>
        <strain evidence="5 7">ATCC 23090</strain>
    </source>
</reference>
<keyword evidence="1" id="KW-0846">Cobalamin</keyword>
<organism evidence="4 6">
    <name type="scientific">Chitinophaga sancti</name>
    <dbReference type="NCBI Taxonomy" id="1004"/>
    <lineage>
        <taxon>Bacteria</taxon>
        <taxon>Pseudomonadati</taxon>
        <taxon>Bacteroidota</taxon>
        <taxon>Chitinophagia</taxon>
        <taxon>Chitinophagales</taxon>
        <taxon>Chitinophagaceae</taxon>
        <taxon>Chitinophaga</taxon>
    </lineage>
</organism>
<evidence type="ECO:0000256" key="3">
    <source>
        <dbReference type="ARBA" id="ARBA00023285"/>
    </source>
</evidence>
<dbReference type="EMBL" id="CP140154">
    <property type="protein sequence ID" value="WQG89851.1"/>
    <property type="molecule type" value="Genomic_DNA"/>
</dbReference>
<evidence type="ECO:0000313" key="7">
    <source>
        <dbReference type="Proteomes" id="UP001326715"/>
    </source>
</evidence>
<dbReference type="InterPro" id="IPR016176">
    <property type="entry name" value="Cbl-dep_enz_cat"/>
</dbReference>
<evidence type="ECO:0000313" key="4">
    <source>
        <dbReference type="EMBL" id="SFW87155.1"/>
    </source>
</evidence>
<dbReference type="Proteomes" id="UP000183788">
    <property type="component" value="Unassembled WGS sequence"/>
</dbReference>
<dbReference type="GO" id="GO:0019670">
    <property type="term" value="P:anaerobic L-glutamate catabolic process"/>
    <property type="evidence" value="ECO:0007669"/>
    <property type="project" value="InterPro"/>
</dbReference>
<proteinExistence type="predicted"/>
<dbReference type="SUPFAM" id="SSF51703">
    <property type="entry name" value="Cobalamin (vitamin B12)-dependent enzymes"/>
    <property type="match status" value="1"/>
</dbReference>
<keyword evidence="3" id="KW-0170">Cobalt</keyword>
<dbReference type="InterPro" id="IPR006396">
    <property type="entry name" value="Glu_mut_E"/>
</dbReference>
<dbReference type="Pfam" id="PF06368">
    <property type="entry name" value="Met_asp_mut_E"/>
    <property type="match status" value="1"/>
</dbReference>
<evidence type="ECO:0000256" key="2">
    <source>
        <dbReference type="ARBA" id="ARBA00023235"/>
    </source>
</evidence>
<dbReference type="STRING" id="1004.SAMN05661012_06030"/>
<reference evidence="4 6" key="1">
    <citation type="submission" date="2016-11" db="EMBL/GenBank/DDBJ databases">
        <authorList>
            <person name="Jaros S."/>
            <person name="Januszkiewicz K."/>
            <person name="Wedrychowicz H."/>
        </authorList>
    </citation>
    <scope>NUCLEOTIDE SEQUENCE [LARGE SCALE GENOMIC DNA]</scope>
    <source>
        <strain evidence="4 6">DSM 784</strain>
    </source>
</reference>
<protein>
    <submittedName>
        <fullName evidence="4">Glutamate mutase subunit E</fullName>
    </submittedName>
</protein>
<keyword evidence="7" id="KW-1185">Reference proteome</keyword>
<dbReference type="PIRSF" id="PIRSF001495">
    <property type="entry name" value="Met_asp_mut_epsi"/>
    <property type="match status" value="1"/>
</dbReference>
<dbReference type="AlphaFoldDB" id="A0A1K1SS59"/>
<keyword evidence="2" id="KW-0413">Isomerase</keyword>
<dbReference type="Proteomes" id="UP001326715">
    <property type="component" value="Chromosome"/>
</dbReference>
<dbReference type="GO" id="GO:0031419">
    <property type="term" value="F:cobalamin binding"/>
    <property type="evidence" value="ECO:0007669"/>
    <property type="project" value="UniProtKB-KW"/>
</dbReference>
<evidence type="ECO:0000313" key="5">
    <source>
        <dbReference type="EMBL" id="WQG89851.1"/>
    </source>
</evidence>
<dbReference type="RefSeq" id="WP_072365611.1">
    <property type="nucleotide sequence ID" value="NZ_CP139972.1"/>
</dbReference>
<dbReference type="Gene3D" id="3.20.20.240">
    <property type="entry name" value="Methylmalonyl-CoA mutase"/>
    <property type="match status" value="1"/>
</dbReference>
<accession>A0A1K1SS59</accession>
<sequence length="430" mass="47588">MSTSYFHNFVKAKFAQQRLVVQPRMGFSDRERMRNGLLAVKGVQAPTIGTITLDSFTRSGDFASASRAIEQGLSLNGYPIVSYPQSENESLIAGIREIDFPVQIRHGSPLPVEIFKATIRAGIDAIEGGPISYCFPYGRIPLVRSLDAWRTCCRLFGEASDDPWHIESFGGCMMGQLCPPAILIAITIAEALFMIENGVKSYSLSLAQGTHPAQDAAALHALRQLGNKYLGPESDWHIVFYTFMGKFPQSFDGARALIEESARIAVEGGAERLIVKTVKEAHQIPLIEDNINSLTWCDAVASATPRNQAVTPEVAAWTTQIFEEADFLINLLLNLGRNLEEGMEKAFKSGYWDVPYCLHPDNRCLTGAQLDEAGFIYWSDPGKIPFTGHIRNNAVRRKKKMSSGELLQMLSFNQQKYDGRCVAQEPATLS</sequence>
<dbReference type="EMBL" id="FPIZ01000031">
    <property type="protein sequence ID" value="SFW87155.1"/>
    <property type="molecule type" value="Genomic_DNA"/>
</dbReference>
<dbReference type="GO" id="GO:0050097">
    <property type="term" value="F:methylaspartate mutase activity"/>
    <property type="evidence" value="ECO:0007669"/>
    <property type="project" value="InterPro"/>
</dbReference>
<name>A0A1K1SS59_9BACT</name>